<dbReference type="InterPro" id="IPR028098">
    <property type="entry name" value="Glyco_trans_4-like_N"/>
</dbReference>
<name>A0A1H3E7A7_ALLWA</name>
<dbReference type="AlphaFoldDB" id="A0A1H3E7A7"/>
<dbReference type="SUPFAM" id="SSF53756">
    <property type="entry name" value="UDP-Glycosyltransferase/glycogen phosphorylase"/>
    <property type="match status" value="1"/>
</dbReference>
<dbReference type="EMBL" id="FNOW01000011">
    <property type="protein sequence ID" value="SDX73779.1"/>
    <property type="molecule type" value="Genomic_DNA"/>
</dbReference>
<dbReference type="RefSeq" id="WP_177168990.1">
    <property type="nucleotide sequence ID" value="NZ_FNOW01000011.1"/>
</dbReference>
<accession>A0A1H3E7A7</accession>
<dbReference type="Pfam" id="PF13439">
    <property type="entry name" value="Glyco_transf_4"/>
    <property type="match status" value="1"/>
</dbReference>
<organism evidence="2 3">
    <name type="scientific">Allochromatium warmingii</name>
    <name type="common">Chromatium warmingii</name>
    <dbReference type="NCBI Taxonomy" id="61595"/>
    <lineage>
        <taxon>Bacteria</taxon>
        <taxon>Pseudomonadati</taxon>
        <taxon>Pseudomonadota</taxon>
        <taxon>Gammaproteobacteria</taxon>
        <taxon>Chromatiales</taxon>
        <taxon>Chromatiaceae</taxon>
        <taxon>Allochromatium</taxon>
    </lineage>
</organism>
<gene>
    <name evidence="2" type="ORF">SAMN05421644_11153</name>
</gene>
<evidence type="ECO:0000313" key="2">
    <source>
        <dbReference type="EMBL" id="SDX73779.1"/>
    </source>
</evidence>
<evidence type="ECO:0000259" key="1">
    <source>
        <dbReference type="Pfam" id="PF13439"/>
    </source>
</evidence>
<sequence length="431" mass="47527">MIDSVDTPVTSPCTVLHLAHNHPEFHAGGTEIFARTLAAEQRRAGLARSQFLGAALPQHRRPHPGTAIAADPSESGDFVLVGGRFEARSLSQADFGYLQDLGRVLEAVRPDVVHFHHVLLLGLESILLARRLLPSARLVMTLHDYYTICSNDGLMVRTDGELCQQASPGRCAHCLPDSGLINQRLRWLAVRTAFEQIDQFVAPSHFLANRFIQWGLNAERLAIIPNGHPDAEHAHRPRPRHRAASAPLVIGFFGHLNTAKGLTVLLRALQRLRDRSADPHGLPVRVVVHGSDRFAPDALKDELAALRSDLGALVRVHGAYSQPDVHRLMQAVDWVAVPSIWWENDPLVIQEAFLNRRPVLCSNIGGMAERVEHERTGLHVPVGDIDAWADALERIAQDAELTSRLAAELPMPPSMAHCARAYHALYNNATV</sequence>
<evidence type="ECO:0000313" key="3">
    <source>
        <dbReference type="Proteomes" id="UP000198672"/>
    </source>
</evidence>
<keyword evidence="3" id="KW-1185">Reference proteome</keyword>
<dbReference type="Gene3D" id="3.40.50.2000">
    <property type="entry name" value="Glycogen Phosphorylase B"/>
    <property type="match status" value="2"/>
</dbReference>
<protein>
    <submittedName>
        <fullName evidence="2">Glycosyltransferase involved in cell wall bisynthesis</fullName>
    </submittedName>
</protein>
<dbReference type="PANTHER" id="PTHR12526:SF635">
    <property type="entry name" value="GLYCOSYL TRANSFERASE GROUP 1"/>
    <property type="match status" value="1"/>
</dbReference>
<dbReference type="PANTHER" id="PTHR12526">
    <property type="entry name" value="GLYCOSYLTRANSFERASE"/>
    <property type="match status" value="1"/>
</dbReference>
<dbReference type="GO" id="GO:0016757">
    <property type="term" value="F:glycosyltransferase activity"/>
    <property type="evidence" value="ECO:0007669"/>
    <property type="project" value="TreeGrafter"/>
</dbReference>
<feature type="domain" description="Glycosyltransferase subfamily 4-like N-terminal" evidence="1">
    <location>
        <begin position="28"/>
        <end position="227"/>
    </location>
</feature>
<dbReference type="Proteomes" id="UP000198672">
    <property type="component" value="Unassembled WGS sequence"/>
</dbReference>
<dbReference type="Pfam" id="PF13692">
    <property type="entry name" value="Glyco_trans_1_4"/>
    <property type="match status" value="1"/>
</dbReference>
<keyword evidence="2" id="KW-0808">Transferase</keyword>
<proteinExistence type="predicted"/>
<dbReference type="STRING" id="61595.SAMN05421644_11153"/>
<dbReference type="CDD" id="cd03823">
    <property type="entry name" value="GT4_ExpE7-like"/>
    <property type="match status" value="1"/>
</dbReference>
<reference evidence="3" key="1">
    <citation type="submission" date="2016-10" db="EMBL/GenBank/DDBJ databases">
        <authorList>
            <person name="Varghese N."/>
            <person name="Submissions S."/>
        </authorList>
    </citation>
    <scope>NUCLEOTIDE SEQUENCE [LARGE SCALE GENOMIC DNA]</scope>
    <source>
        <strain evidence="3">DSM 173</strain>
    </source>
</reference>